<sequence length="362" mass="39030">MNGATVGTRARDIPAANGNATYWGPLSRGASIRTCVLYINPRQQVKLSPTLCSSSWFLRDTTTTTTMKASAPFSTSQPLSCRTHGGRPSSMSMSAGARTATSVGTSSKRPWFGDLLGRLSSTMDGASRALKDAPQRFLDALVDATFRFTDQALNSAEVGSNPLFGALHSTSSVLGQSREIWVEGEGMLHAVYFTKSSAGHLWSVSYASRYVQSETLELETARHKPCFLPAVEGDSAAIVAAYVFNYLRFGKVSKDISNTNVFEHSGRVFAVAENSLPYEICVGSLDTRDAWDVGGEWDRPFTAHPKVAPGSGELVIFGTDAKKPFLVVGVVSADGTKLKHRADLKLDRCTLCHDIGVTPKYV</sequence>
<dbReference type="GO" id="GO:0016702">
    <property type="term" value="F:oxidoreductase activity, acting on single donors with incorporation of molecular oxygen, incorporation of two atoms of oxygen"/>
    <property type="evidence" value="ECO:0007669"/>
    <property type="project" value="InterPro"/>
</dbReference>
<keyword evidence="4" id="KW-0560">Oxidoreductase</keyword>
<keyword evidence="5 6" id="KW-0408">Iron</keyword>
<dbReference type="GO" id="GO:0046872">
    <property type="term" value="F:metal ion binding"/>
    <property type="evidence" value="ECO:0007669"/>
    <property type="project" value="UniProtKB-KW"/>
</dbReference>
<feature type="binding site" evidence="6">
    <location>
        <position position="304"/>
    </location>
    <ligand>
        <name>Fe cation</name>
        <dbReference type="ChEBI" id="CHEBI:24875"/>
        <note>catalytic</note>
    </ligand>
</feature>
<dbReference type="Proteomes" id="UP000251960">
    <property type="component" value="Chromosome 7"/>
</dbReference>
<gene>
    <name evidence="8" type="ORF">Zm00014a_036201</name>
</gene>
<evidence type="ECO:0000256" key="5">
    <source>
        <dbReference type="ARBA" id="ARBA00023004"/>
    </source>
</evidence>
<keyword evidence="4" id="KW-0223">Dioxygenase</keyword>
<dbReference type="PANTHER" id="PTHR10543:SF145">
    <property type="entry name" value="OS09G0321200 PROTEIN"/>
    <property type="match status" value="1"/>
</dbReference>
<proteinExistence type="inferred from homology"/>
<dbReference type="AlphaFoldDB" id="A0A3L6DWA0"/>
<comment type="caution">
    <text evidence="8">The sequence shown here is derived from an EMBL/GenBank/DDBJ whole genome shotgun (WGS) entry which is preliminary data.</text>
</comment>
<feature type="binding site" evidence="6">
    <location>
        <position position="353"/>
    </location>
    <ligand>
        <name>Fe cation</name>
        <dbReference type="ChEBI" id="CHEBI:24875"/>
        <note>catalytic</note>
    </ligand>
</feature>
<dbReference type="Pfam" id="PF03055">
    <property type="entry name" value="RPE65"/>
    <property type="match status" value="1"/>
</dbReference>
<accession>A0A3L6DWA0</accession>
<protein>
    <submittedName>
        <fullName evidence="8">Uncharacterized protein</fullName>
    </submittedName>
</protein>
<evidence type="ECO:0000256" key="7">
    <source>
        <dbReference type="SAM" id="MobiDB-lite"/>
    </source>
</evidence>
<evidence type="ECO:0000256" key="6">
    <source>
        <dbReference type="PIRSR" id="PIRSR604294-1"/>
    </source>
</evidence>
<evidence type="ECO:0000313" key="8">
    <source>
        <dbReference type="EMBL" id="PWZ12759.1"/>
    </source>
</evidence>
<dbReference type="InterPro" id="IPR004294">
    <property type="entry name" value="Carotenoid_Oase"/>
</dbReference>
<keyword evidence="2 6" id="KW-0479">Metal-binding</keyword>
<organism evidence="8">
    <name type="scientific">Zea mays</name>
    <name type="common">Maize</name>
    <dbReference type="NCBI Taxonomy" id="4577"/>
    <lineage>
        <taxon>Eukaryota</taxon>
        <taxon>Viridiplantae</taxon>
        <taxon>Streptophyta</taxon>
        <taxon>Embryophyta</taxon>
        <taxon>Tracheophyta</taxon>
        <taxon>Spermatophyta</taxon>
        <taxon>Magnoliopsida</taxon>
        <taxon>Liliopsida</taxon>
        <taxon>Poales</taxon>
        <taxon>Poaceae</taxon>
        <taxon>PACMAD clade</taxon>
        <taxon>Panicoideae</taxon>
        <taxon>Andropogonodae</taxon>
        <taxon>Andropogoneae</taxon>
        <taxon>Tripsacinae</taxon>
        <taxon>Zea</taxon>
    </lineage>
</organism>
<reference evidence="8" key="1">
    <citation type="journal article" date="2018" name="Nat. Genet.">
        <title>Extensive intraspecific gene order and gene structural variations between Mo17 and other maize genomes.</title>
        <authorList>
            <person name="Sun S."/>
            <person name="Zhou Y."/>
            <person name="Chen J."/>
            <person name="Shi J."/>
            <person name="Zhao H."/>
            <person name="Zhao H."/>
            <person name="Song W."/>
            <person name="Zhang M."/>
            <person name="Cui Y."/>
            <person name="Dong X."/>
            <person name="Liu H."/>
            <person name="Ma X."/>
            <person name="Jiao Y."/>
            <person name="Wang B."/>
            <person name="Wei X."/>
            <person name="Stein J.C."/>
            <person name="Glaubitz J.C."/>
            <person name="Lu F."/>
            <person name="Yu G."/>
            <person name="Liang C."/>
            <person name="Fengler K."/>
            <person name="Li B."/>
            <person name="Rafalski A."/>
            <person name="Schnable P.S."/>
            <person name="Ware D.H."/>
            <person name="Buckler E.S."/>
            <person name="Lai J."/>
        </authorList>
    </citation>
    <scope>NUCLEOTIDE SEQUENCE [LARGE SCALE GENOMIC DNA]</scope>
    <source>
        <tissue evidence="8">Seedling</tissue>
    </source>
</reference>
<evidence type="ECO:0000256" key="1">
    <source>
        <dbReference type="ARBA" id="ARBA00006787"/>
    </source>
</evidence>
<dbReference type="ExpressionAtlas" id="A0A3L6DWA0">
    <property type="expression patterns" value="baseline and differential"/>
</dbReference>
<feature type="region of interest" description="Disordered" evidence="7">
    <location>
        <begin position="68"/>
        <end position="95"/>
    </location>
</feature>
<dbReference type="PANTHER" id="PTHR10543">
    <property type="entry name" value="BETA-CAROTENE DIOXYGENASE"/>
    <property type="match status" value="1"/>
</dbReference>
<evidence type="ECO:0000256" key="2">
    <source>
        <dbReference type="ARBA" id="ARBA00022723"/>
    </source>
</evidence>
<name>A0A3L6DWA0_MAIZE</name>
<comment type="similarity">
    <text evidence="1">Belongs to the carotenoid oxygenase family.</text>
</comment>
<evidence type="ECO:0000256" key="4">
    <source>
        <dbReference type="ARBA" id="ARBA00022964"/>
    </source>
</evidence>
<comment type="cofactor">
    <cofactor evidence="6">
        <name>Fe(2+)</name>
        <dbReference type="ChEBI" id="CHEBI:29033"/>
    </cofactor>
    <text evidence="6">Binds 1 Fe(2+) ion per subunit.</text>
</comment>
<dbReference type="EMBL" id="NCVQ01000008">
    <property type="protein sequence ID" value="PWZ12759.1"/>
    <property type="molecule type" value="Genomic_DNA"/>
</dbReference>
<keyword evidence="3" id="KW-0809">Transit peptide</keyword>
<evidence type="ECO:0000256" key="3">
    <source>
        <dbReference type="ARBA" id="ARBA00022946"/>
    </source>
</evidence>